<gene>
    <name evidence="3" type="ORF">NDI79_10450</name>
</gene>
<comment type="caution">
    <text evidence="3">The sequence shown here is derived from an EMBL/GenBank/DDBJ whole genome shotgun (WGS) entry which is preliminary data.</text>
</comment>
<dbReference type="RefSeq" id="WP_310928417.1">
    <property type="nucleotide sequence ID" value="NZ_JAMQOQ010000002.1"/>
</dbReference>
<dbReference type="Proteomes" id="UP001254813">
    <property type="component" value="Unassembled WGS sequence"/>
</dbReference>
<evidence type="ECO:0000313" key="3">
    <source>
        <dbReference type="EMBL" id="MDS0294592.1"/>
    </source>
</evidence>
<feature type="domain" description="DUS-like FMN-binding" evidence="2">
    <location>
        <begin position="88"/>
        <end position="239"/>
    </location>
</feature>
<sequence length="269" mass="28424">MTSDANFDFEPRLALASLSGESDAAWARAAASHAGMAFLGGVSLDEESRDAARELVARDRNEFLPDDPLAFVTGELDALADAEIRVGVNVRSATVDPVREAARLCADRGAVLEVNAHCRQDELRAVGCGETLLRDTDRLCEYVAAAADEGATVGAKVRAEVDGVDLAETAARLAEAGASLIHVDAMDSEDVVAEVAETPLFVVANNEVRGRESVHEYLAHGADAVSVGRPSTDPRVLRRVRRAVDGWFDGERAGESGSKTAPDASEGRP</sequence>
<reference evidence="3 4" key="1">
    <citation type="submission" date="2022-06" db="EMBL/GenBank/DDBJ databases">
        <title>Halogeometricum sp. a new haloarchaeum isolate from saline soil.</title>
        <authorList>
            <person name="Strakova D."/>
            <person name="Galisteo C."/>
            <person name="Sanchez-Porro C."/>
            <person name="Ventosa A."/>
        </authorList>
    </citation>
    <scope>NUCLEOTIDE SEQUENCE [LARGE SCALE GENOMIC DNA]</scope>
    <source>
        <strain evidence="4">S3BR25-2</strain>
    </source>
</reference>
<dbReference type="PANTHER" id="PTHR11082">
    <property type="entry name" value="TRNA-DIHYDROURIDINE SYNTHASE"/>
    <property type="match status" value="1"/>
</dbReference>
<evidence type="ECO:0000259" key="2">
    <source>
        <dbReference type="Pfam" id="PF01207"/>
    </source>
</evidence>
<accession>A0ABU2G1D3</accession>
<proteinExistence type="predicted"/>
<dbReference type="PANTHER" id="PTHR11082:SF36">
    <property type="entry name" value="DUS-LIKE FMN-BINDING DOMAIN-CONTAINING PROTEIN"/>
    <property type="match status" value="1"/>
</dbReference>
<keyword evidence="4" id="KW-1185">Reference proteome</keyword>
<dbReference type="Pfam" id="PF01207">
    <property type="entry name" value="Dus"/>
    <property type="match status" value="1"/>
</dbReference>
<evidence type="ECO:0000313" key="4">
    <source>
        <dbReference type="Proteomes" id="UP001254813"/>
    </source>
</evidence>
<dbReference type="EMBL" id="JAMQOQ010000002">
    <property type="protein sequence ID" value="MDS0294592.1"/>
    <property type="molecule type" value="Genomic_DNA"/>
</dbReference>
<protein>
    <submittedName>
        <fullName evidence="3">tRNA-dihydrouridine synthase</fullName>
    </submittedName>
</protein>
<dbReference type="SUPFAM" id="SSF51395">
    <property type="entry name" value="FMN-linked oxidoreductases"/>
    <property type="match status" value="1"/>
</dbReference>
<organism evidence="3 4">
    <name type="scientific">Halogeometricum luteum</name>
    <dbReference type="NCBI Taxonomy" id="2950537"/>
    <lineage>
        <taxon>Archaea</taxon>
        <taxon>Methanobacteriati</taxon>
        <taxon>Methanobacteriota</taxon>
        <taxon>Stenosarchaea group</taxon>
        <taxon>Halobacteria</taxon>
        <taxon>Halobacteriales</taxon>
        <taxon>Haloferacaceae</taxon>
        <taxon>Halogeometricum</taxon>
    </lineage>
</organism>
<dbReference type="InterPro" id="IPR013785">
    <property type="entry name" value="Aldolase_TIM"/>
</dbReference>
<feature type="region of interest" description="Disordered" evidence="1">
    <location>
        <begin position="248"/>
        <end position="269"/>
    </location>
</feature>
<evidence type="ECO:0000256" key="1">
    <source>
        <dbReference type="SAM" id="MobiDB-lite"/>
    </source>
</evidence>
<name>A0ABU2G1D3_9EURY</name>
<dbReference type="Gene3D" id="3.20.20.70">
    <property type="entry name" value="Aldolase class I"/>
    <property type="match status" value="1"/>
</dbReference>
<dbReference type="InterPro" id="IPR035587">
    <property type="entry name" value="DUS-like_FMN-bd"/>
</dbReference>